<evidence type="ECO:0000313" key="4">
    <source>
        <dbReference type="EMBL" id="KAF6526139.1"/>
    </source>
</evidence>
<dbReference type="GO" id="GO:0016787">
    <property type="term" value="F:hydrolase activity"/>
    <property type="evidence" value="ECO:0007669"/>
    <property type="project" value="InterPro"/>
</dbReference>
<dbReference type="InterPro" id="IPR050791">
    <property type="entry name" value="Aldo-Keto_reductase"/>
</dbReference>
<dbReference type="Pfam" id="PF07859">
    <property type="entry name" value="Abhydrolase_3"/>
    <property type="match status" value="1"/>
</dbReference>
<evidence type="ECO:0000259" key="2">
    <source>
        <dbReference type="Pfam" id="PF00248"/>
    </source>
</evidence>
<dbReference type="InterPro" id="IPR036812">
    <property type="entry name" value="NAD(P)_OxRdtase_dom_sf"/>
</dbReference>
<evidence type="ECO:0000256" key="1">
    <source>
        <dbReference type="ARBA" id="ARBA00023002"/>
    </source>
</evidence>
<name>A0A8H6GWN0_FUSOX</name>
<dbReference type="EMBL" id="JACDXP010000003">
    <property type="protein sequence ID" value="KAF6526139.1"/>
    <property type="molecule type" value="Genomic_DNA"/>
</dbReference>
<dbReference type="GO" id="GO:0016491">
    <property type="term" value="F:oxidoreductase activity"/>
    <property type="evidence" value="ECO:0007669"/>
    <property type="project" value="UniProtKB-KW"/>
</dbReference>
<dbReference type="GO" id="GO:0005737">
    <property type="term" value="C:cytoplasm"/>
    <property type="evidence" value="ECO:0007669"/>
    <property type="project" value="TreeGrafter"/>
</dbReference>
<feature type="domain" description="NADP-dependent oxidoreductase" evidence="2">
    <location>
        <begin position="340"/>
        <end position="630"/>
    </location>
</feature>
<evidence type="ECO:0008006" key="6">
    <source>
        <dbReference type="Google" id="ProtNLM"/>
    </source>
</evidence>
<dbReference type="PANTHER" id="PTHR43625:SF7">
    <property type="entry name" value="REDUCTASE (YAKC), PUTATIVE (AFU_ORTHOLOGUE AFUA_8G01560)-RELATED"/>
    <property type="match status" value="1"/>
</dbReference>
<accession>A0A8H6GWN0</accession>
<dbReference type="InterPro" id="IPR013094">
    <property type="entry name" value="AB_hydrolase_3"/>
</dbReference>
<dbReference type="Gene3D" id="3.20.20.100">
    <property type="entry name" value="NADP-dependent oxidoreductase domain"/>
    <property type="match status" value="1"/>
</dbReference>
<organism evidence="4 5">
    <name type="scientific">Fusarium oxysporum f. sp. conglutinans</name>
    <dbReference type="NCBI Taxonomy" id="100902"/>
    <lineage>
        <taxon>Eukaryota</taxon>
        <taxon>Fungi</taxon>
        <taxon>Dikarya</taxon>
        <taxon>Ascomycota</taxon>
        <taxon>Pezizomycotina</taxon>
        <taxon>Sordariomycetes</taxon>
        <taxon>Hypocreomycetidae</taxon>
        <taxon>Hypocreales</taxon>
        <taxon>Nectriaceae</taxon>
        <taxon>Fusarium</taxon>
        <taxon>Fusarium oxysporum species complex</taxon>
    </lineage>
</organism>
<dbReference type="SUPFAM" id="SSF51430">
    <property type="entry name" value="NAD(P)-linked oxidoreductase"/>
    <property type="match status" value="1"/>
</dbReference>
<keyword evidence="1" id="KW-0560">Oxidoreductase</keyword>
<sequence>MVNLDPINAKFAAAIDGLPAPHQLGGPDKAFESLEKLQRHEPANDIVTQSIEVGGKYGPTSVTLFRPKALVHKPLPMIFYTHGGGWVMGSAKSFAVLVEDLARRTGAAIVFPDYTLAPHRTFPFPFEQSYEVLEYMIRHGKQYNLLVKTIALAGDSVGGHMAIAMMQMSLQRQLPATIGQIVLWAPVTVTHKKYPSYTTFKDGPFLPEATMDWMIETFIPNKSDRETALGSPLTHLPDDVVSKFPPTIIFLSTVDPLVDEGVAFGQRLQGLGVDASMIKAEGQMHAFCLVKALRNGPTAQAILELAALSLIRHYILCTQPTPTMVKSMRFRDLQVPTPGFGAMGISFALGNDLSYDEAEPVLLEALEQGCTFWDTAVSYGPGKNEKILGDFIRKHNCRDKIFIASKCGIAAFEDGTVTNSAEHITTYIEGTIERLGFTPDLYYIHRMDPNTPLEESIPALDSLRKQGKTKYIGLSECSAETLRNANSIARIDAVQAEYSAFETIHETDGLIDTARELDIEFIAYGPLGHGWLVENFPYQTPEDFAPEDYRRQIPKWQGENFYANKRIADGFRELAKRKKCTLPQVALAWVAAQGMISIPGTTKPERLVENFASRDIELTEEEIRDMRKLVDALKPQGDRYNEVAMRNIGK</sequence>
<proteinExistence type="predicted"/>
<feature type="domain" description="Alpha/beta hydrolase fold-3" evidence="3">
    <location>
        <begin position="78"/>
        <end position="288"/>
    </location>
</feature>
<dbReference type="SUPFAM" id="SSF53474">
    <property type="entry name" value="alpha/beta-Hydrolases"/>
    <property type="match status" value="1"/>
</dbReference>
<gene>
    <name evidence="4" type="ORF">HZS61_009183</name>
</gene>
<protein>
    <recommendedName>
        <fullName evidence="6">Alpha/beta hydrolase fold-3 domain-containing protein</fullName>
    </recommendedName>
</protein>
<dbReference type="Pfam" id="PF00248">
    <property type="entry name" value="Aldo_ket_red"/>
    <property type="match status" value="1"/>
</dbReference>
<evidence type="ECO:0000259" key="3">
    <source>
        <dbReference type="Pfam" id="PF07859"/>
    </source>
</evidence>
<comment type="caution">
    <text evidence="4">The sequence shown here is derived from an EMBL/GenBank/DDBJ whole genome shotgun (WGS) entry which is preliminary data.</text>
</comment>
<dbReference type="InterPro" id="IPR023210">
    <property type="entry name" value="NADP_OxRdtase_dom"/>
</dbReference>
<reference evidence="4 5" key="1">
    <citation type="journal article" date="2020" name="bioRxiv">
        <title>A chromosome-scale genome assembly for the Fusarium oxysporum strain Fo5176 to establish a model Arabidopsis-fungal pathosystem.</title>
        <authorList>
            <person name="Fokkens L."/>
            <person name="Guo L."/>
            <person name="Dora S."/>
            <person name="Wang B."/>
            <person name="Ye K."/>
            <person name="Sanchez-Rodriguez C."/>
            <person name="Croll D."/>
        </authorList>
    </citation>
    <scope>NUCLEOTIDE SEQUENCE [LARGE SCALE GENOMIC DNA]</scope>
    <source>
        <strain evidence="4 5">Fo5176</strain>
    </source>
</reference>
<dbReference type="Gene3D" id="3.40.50.1820">
    <property type="entry name" value="alpha/beta hydrolase"/>
    <property type="match status" value="1"/>
</dbReference>
<evidence type="ECO:0000313" key="5">
    <source>
        <dbReference type="Proteomes" id="UP000593570"/>
    </source>
</evidence>
<dbReference type="Proteomes" id="UP000593570">
    <property type="component" value="Unassembled WGS sequence"/>
</dbReference>
<dbReference type="PANTHER" id="PTHR43625">
    <property type="entry name" value="AFLATOXIN B1 ALDEHYDE REDUCTASE"/>
    <property type="match status" value="1"/>
</dbReference>
<dbReference type="InterPro" id="IPR029058">
    <property type="entry name" value="AB_hydrolase_fold"/>
</dbReference>
<dbReference type="AlphaFoldDB" id="A0A8H6GWN0"/>